<dbReference type="EC" id="5.1.3.2" evidence="5"/>
<feature type="domain" description="NAD-dependent epimerase/dehydratase" evidence="12">
    <location>
        <begin position="3"/>
        <end position="248"/>
    </location>
</feature>
<evidence type="ECO:0000256" key="3">
    <source>
        <dbReference type="ARBA" id="ARBA00004947"/>
    </source>
</evidence>
<evidence type="ECO:0000256" key="2">
    <source>
        <dbReference type="ARBA" id="ARBA00001911"/>
    </source>
</evidence>
<comment type="catalytic activity">
    <reaction evidence="1">
        <text>UDP-alpha-D-glucose = UDP-alpha-D-galactose</text>
        <dbReference type="Rhea" id="RHEA:22168"/>
        <dbReference type="ChEBI" id="CHEBI:58885"/>
        <dbReference type="ChEBI" id="CHEBI:66914"/>
        <dbReference type="EC" id="5.1.3.2"/>
    </reaction>
</comment>
<reference evidence="13 14" key="1">
    <citation type="submission" date="2018-11" db="EMBL/GenBank/DDBJ databases">
        <title>Sequencing the genomes of 1000 actinobacteria strains.</title>
        <authorList>
            <person name="Klenk H.-P."/>
        </authorList>
    </citation>
    <scope>NUCLEOTIDE SEQUENCE [LARGE SCALE GENOMIC DNA]</scope>
    <source>
        <strain evidence="13 14">DSM 12652</strain>
    </source>
</reference>
<dbReference type="GO" id="GO:0003978">
    <property type="term" value="F:UDP-glucose 4-epimerase activity"/>
    <property type="evidence" value="ECO:0007669"/>
    <property type="project" value="UniProtKB-EC"/>
</dbReference>
<comment type="pathway">
    <text evidence="3">Carbohydrate metabolism; galactose metabolism.</text>
</comment>
<gene>
    <name evidence="13" type="ORF">EDD33_3580</name>
</gene>
<evidence type="ECO:0000259" key="12">
    <source>
        <dbReference type="Pfam" id="PF01370"/>
    </source>
</evidence>
<dbReference type="EMBL" id="RKHO01000001">
    <property type="protein sequence ID" value="ROR92682.1"/>
    <property type="molecule type" value="Genomic_DNA"/>
</dbReference>
<protein>
    <recommendedName>
        <fullName evidence="6">UDP-glucose 4-epimerase</fullName>
        <ecNumber evidence="5">5.1.3.2</ecNumber>
    </recommendedName>
    <alternativeName>
        <fullName evidence="11">Galactowaldenase</fullName>
    </alternativeName>
    <alternativeName>
        <fullName evidence="10">UDP-galactose 4-epimerase</fullName>
    </alternativeName>
</protein>
<dbReference type="SUPFAM" id="SSF51735">
    <property type="entry name" value="NAD(P)-binding Rossmann-fold domains"/>
    <property type="match status" value="1"/>
</dbReference>
<organism evidence="13 14">
    <name type="scientific">Nocardioides aurantiacus</name>
    <dbReference type="NCBI Taxonomy" id="86796"/>
    <lineage>
        <taxon>Bacteria</taxon>
        <taxon>Bacillati</taxon>
        <taxon>Actinomycetota</taxon>
        <taxon>Actinomycetes</taxon>
        <taxon>Propionibacteriales</taxon>
        <taxon>Nocardioidaceae</taxon>
        <taxon>Nocardioides</taxon>
    </lineage>
</organism>
<keyword evidence="9" id="KW-0413">Isomerase</keyword>
<dbReference type="InterPro" id="IPR036291">
    <property type="entry name" value="NAD(P)-bd_dom_sf"/>
</dbReference>
<evidence type="ECO:0000256" key="1">
    <source>
        <dbReference type="ARBA" id="ARBA00000083"/>
    </source>
</evidence>
<dbReference type="UniPathway" id="UPA00214"/>
<keyword evidence="8" id="KW-0119">Carbohydrate metabolism</keyword>
<sequence>MKVLVTGGAGYIGSTTATALEAAGHEPVVLDSLLTGPRVFVGSRPFYEGDVADRGLVARVFADHPDIGAVIHMAARVVVAESVDDPYGYYRDNVVKSLELVDQLAALGCTRVVLSSSASVYAAPATGFEVTEDSALDPQSPYARTKLVMELALADLTAATPLRGMSLRYFNPIGADPALATGLHVRDPSHVLGQLLLASDGRRDAFAVSGTDYPTPDGTGVRDYVHVWDLARAHVAAVERFDDALAEEDTTHLVLNVGTGSGVSVRELVAAFERVHGRPVPVRDAARRPGDSAGAYANVDRARRLLRWRAEASLEEAIGSALAWWARREQVLGYP</sequence>
<proteinExistence type="inferred from homology"/>
<dbReference type="GO" id="GO:0006012">
    <property type="term" value="P:galactose metabolic process"/>
    <property type="evidence" value="ECO:0007669"/>
    <property type="project" value="UniProtKB-UniPathway"/>
</dbReference>
<evidence type="ECO:0000256" key="10">
    <source>
        <dbReference type="ARBA" id="ARBA00031367"/>
    </source>
</evidence>
<dbReference type="GO" id="GO:0005829">
    <property type="term" value="C:cytosol"/>
    <property type="evidence" value="ECO:0007669"/>
    <property type="project" value="TreeGrafter"/>
</dbReference>
<evidence type="ECO:0000256" key="9">
    <source>
        <dbReference type="ARBA" id="ARBA00023235"/>
    </source>
</evidence>
<dbReference type="Gene3D" id="3.90.25.10">
    <property type="entry name" value="UDP-galactose 4-epimerase, domain 1"/>
    <property type="match status" value="1"/>
</dbReference>
<dbReference type="Proteomes" id="UP000281738">
    <property type="component" value="Unassembled WGS sequence"/>
</dbReference>
<evidence type="ECO:0000256" key="8">
    <source>
        <dbReference type="ARBA" id="ARBA00023144"/>
    </source>
</evidence>
<keyword evidence="7" id="KW-0520">NAD</keyword>
<keyword evidence="14" id="KW-1185">Reference proteome</keyword>
<dbReference type="OrthoDB" id="9801785at2"/>
<comment type="caution">
    <text evidence="13">The sequence shown here is derived from an EMBL/GenBank/DDBJ whole genome shotgun (WGS) entry which is preliminary data.</text>
</comment>
<dbReference type="Gene3D" id="3.40.50.720">
    <property type="entry name" value="NAD(P)-binding Rossmann-like Domain"/>
    <property type="match status" value="1"/>
</dbReference>
<dbReference type="NCBIfam" id="TIGR01179">
    <property type="entry name" value="galE"/>
    <property type="match status" value="1"/>
</dbReference>
<comment type="cofactor">
    <cofactor evidence="2">
        <name>NAD(+)</name>
        <dbReference type="ChEBI" id="CHEBI:57540"/>
    </cofactor>
</comment>
<dbReference type="RefSeq" id="WP_123392340.1">
    <property type="nucleotide sequence ID" value="NZ_RKHO01000001.1"/>
</dbReference>
<dbReference type="PANTHER" id="PTHR43725:SF47">
    <property type="entry name" value="UDP-GLUCOSE 4-EPIMERASE"/>
    <property type="match status" value="1"/>
</dbReference>
<dbReference type="InterPro" id="IPR001509">
    <property type="entry name" value="Epimerase_deHydtase"/>
</dbReference>
<keyword evidence="8" id="KW-0299">Galactose metabolism</keyword>
<dbReference type="AlphaFoldDB" id="A0A3N2CYS1"/>
<comment type="similarity">
    <text evidence="4">Belongs to the NAD(P)-dependent epimerase/dehydratase family.</text>
</comment>
<evidence type="ECO:0000256" key="7">
    <source>
        <dbReference type="ARBA" id="ARBA00023027"/>
    </source>
</evidence>
<accession>A0A3N2CYS1</accession>
<dbReference type="Pfam" id="PF01370">
    <property type="entry name" value="Epimerase"/>
    <property type="match status" value="1"/>
</dbReference>
<evidence type="ECO:0000313" key="13">
    <source>
        <dbReference type="EMBL" id="ROR92682.1"/>
    </source>
</evidence>
<evidence type="ECO:0000256" key="6">
    <source>
        <dbReference type="ARBA" id="ARBA00018569"/>
    </source>
</evidence>
<name>A0A3N2CYS1_9ACTN</name>
<dbReference type="InterPro" id="IPR005886">
    <property type="entry name" value="UDP_G4E"/>
</dbReference>
<evidence type="ECO:0000256" key="11">
    <source>
        <dbReference type="ARBA" id="ARBA00033067"/>
    </source>
</evidence>
<dbReference type="PANTHER" id="PTHR43725">
    <property type="entry name" value="UDP-GLUCOSE 4-EPIMERASE"/>
    <property type="match status" value="1"/>
</dbReference>
<evidence type="ECO:0000256" key="5">
    <source>
        <dbReference type="ARBA" id="ARBA00013189"/>
    </source>
</evidence>
<evidence type="ECO:0000313" key="14">
    <source>
        <dbReference type="Proteomes" id="UP000281738"/>
    </source>
</evidence>
<evidence type="ECO:0000256" key="4">
    <source>
        <dbReference type="ARBA" id="ARBA00007637"/>
    </source>
</evidence>